<evidence type="ECO:0000256" key="2">
    <source>
        <dbReference type="ARBA" id="ARBA00022723"/>
    </source>
</evidence>
<sequence>MFCRPWRAPCFPIIFRSSTTCGDSLKAVSSGNLDVEQGFHGINLSYPGLQLVRRCPHIFLVQNFFSPSECQRLRQKACHEHDSMKPAGVFSPDGHKRSPRRTSSQCICPQSEVPSLIQKIVALLHCKRRQLEACQIIRYQEGEFFKLHGDFSTSGTRSSAGFIDSSRLATLFVYLNDISQGGETEFPNASPPLKISPEQGLAVVHFPARLDRHSDAQRTRHQSLPAVDEKWIFATWLWSEERSSDARALQEIGRGYTHVWPESYDMLSPDVI</sequence>
<name>A0A812UN03_9DINO</name>
<evidence type="ECO:0000256" key="1">
    <source>
        <dbReference type="ARBA" id="ARBA00001961"/>
    </source>
</evidence>
<reference evidence="7" key="1">
    <citation type="submission" date="2021-02" db="EMBL/GenBank/DDBJ databases">
        <authorList>
            <person name="Dougan E. K."/>
            <person name="Rhodes N."/>
            <person name="Thang M."/>
            <person name="Chan C."/>
        </authorList>
    </citation>
    <scope>NUCLEOTIDE SEQUENCE</scope>
</reference>
<evidence type="ECO:0000256" key="3">
    <source>
        <dbReference type="ARBA" id="ARBA00022964"/>
    </source>
</evidence>
<dbReference type="InterPro" id="IPR044862">
    <property type="entry name" value="Pro_4_hyd_alph_FE2OG_OXY"/>
</dbReference>
<dbReference type="InterPro" id="IPR045054">
    <property type="entry name" value="P4HA-like"/>
</dbReference>
<dbReference type="InterPro" id="IPR006620">
    <property type="entry name" value="Pro_4_hyd_alph"/>
</dbReference>
<dbReference type="OrthoDB" id="407973at2759"/>
<dbReference type="PROSITE" id="PS51471">
    <property type="entry name" value="FE2OG_OXY"/>
    <property type="match status" value="1"/>
</dbReference>
<dbReference type="Gene3D" id="2.60.120.620">
    <property type="entry name" value="q2cbj1_9rhob like domain"/>
    <property type="match status" value="1"/>
</dbReference>
<dbReference type="GO" id="GO:0005506">
    <property type="term" value="F:iron ion binding"/>
    <property type="evidence" value="ECO:0007669"/>
    <property type="project" value="InterPro"/>
</dbReference>
<dbReference type="InterPro" id="IPR005123">
    <property type="entry name" value="Oxoglu/Fe-dep_dioxygenase_dom"/>
</dbReference>
<feature type="domain" description="Fe2OG dioxygenase" evidence="6">
    <location>
        <begin position="130"/>
        <end position="239"/>
    </location>
</feature>
<dbReference type="GO" id="GO:0004656">
    <property type="term" value="F:procollagen-proline 4-dioxygenase activity"/>
    <property type="evidence" value="ECO:0007669"/>
    <property type="project" value="TreeGrafter"/>
</dbReference>
<keyword evidence="3" id="KW-0223">Dioxygenase</keyword>
<keyword evidence="2" id="KW-0479">Metal-binding</keyword>
<comment type="cofactor">
    <cofactor evidence="1">
        <name>L-ascorbate</name>
        <dbReference type="ChEBI" id="CHEBI:38290"/>
    </cofactor>
</comment>
<evidence type="ECO:0000313" key="7">
    <source>
        <dbReference type="EMBL" id="CAE7588211.1"/>
    </source>
</evidence>
<dbReference type="SMART" id="SM00702">
    <property type="entry name" value="P4Hc"/>
    <property type="match status" value="1"/>
</dbReference>
<comment type="caution">
    <text evidence="7">The sequence shown here is derived from an EMBL/GenBank/DDBJ whole genome shotgun (WGS) entry which is preliminary data.</text>
</comment>
<dbReference type="PANTHER" id="PTHR10869">
    <property type="entry name" value="PROLYL 4-HYDROXYLASE ALPHA SUBUNIT"/>
    <property type="match status" value="1"/>
</dbReference>
<dbReference type="Proteomes" id="UP000604046">
    <property type="component" value="Unassembled WGS sequence"/>
</dbReference>
<dbReference type="AlphaFoldDB" id="A0A812UN03"/>
<keyword evidence="8" id="KW-1185">Reference proteome</keyword>
<keyword evidence="4" id="KW-0560">Oxidoreductase</keyword>
<organism evidence="7 8">
    <name type="scientific">Symbiodinium natans</name>
    <dbReference type="NCBI Taxonomy" id="878477"/>
    <lineage>
        <taxon>Eukaryota</taxon>
        <taxon>Sar</taxon>
        <taxon>Alveolata</taxon>
        <taxon>Dinophyceae</taxon>
        <taxon>Suessiales</taxon>
        <taxon>Symbiodiniaceae</taxon>
        <taxon>Symbiodinium</taxon>
    </lineage>
</organism>
<evidence type="ECO:0000256" key="5">
    <source>
        <dbReference type="ARBA" id="ARBA00023004"/>
    </source>
</evidence>
<accession>A0A812UN03</accession>
<dbReference type="PANTHER" id="PTHR10869:SF226">
    <property type="entry name" value="PROLYL 4-HYDROXYLASE ALPHA SUBUNIT DOMAIN-CONTAINING PROTEIN"/>
    <property type="match status" value="1"/>
</dbReference>
<dbReference type="GO" id="GO:0005783">
    <property type="term" value="C:endoplasmic reticulum"/>
    <property type="evidence" value="ECO:0007669"/>
    <property type="project" value="TreeGrafter"/>
</dbReference>
<proteinExistence type="predicted"/>
<dbReference type="GO" id="GO:0031418">
    <property type="term" value="F:L-ascorbic acid binding"/>
    <property type="evidence" value="ECO:0007669"/>
    <property type="project" value="InterPro"/>
</dbReference>
<keyword evidence="5" id="KW-0408">Iron</keyword>
<dbReference type="Pfam" id="PF13640">
    <property type="entry name" value="2OG-FeII_Oxy_3"/>
    <property type="match status" value="1"/>
</dbReference>
<gene>
    <name evidence="7" type="primary">P4H6</name>
    <name evidence="7" type="ORF">SNAT2548_LOCUS33520</name>
</gene>
<dbReference type="EMBL" id="CAJNDS010002761">
    <property type="protein sequence ID" value="CAE7588211.1"/>
    <property type="molecule type" value="Genomic_DNA"/>
</dbReference>
<evidence type="ECO:0000313" key="8">
    <source>
        <dbReference type="Proteomes" id="UP000604046"/>
    </source>
</evidence>
<protein>
    <submittedName>
        <fullName evidence="7">P4H6 protein</fullName>
    </submittedName>
</protein>
<evidence type="ECO:0000256" key="4">
    <source>
        <dbReference type="ARBA" id="ARBA00023002"/>
    </source>
</evidence>
<evidence type="ECO:0000259" key="6">
    <source>
        <dbReference type="PROSITE" id="PS51471"/>
    </source>
</evidence>